<keyword evidence="5" id="KW-1185">Reference proteome</keyword>
<keyword evidence="4" id="KW-0548">Nucleotidyltransferase</keyword>
<evidence type="ECO:0000313" key="4">
    <source>
        <dbReference type="EMBL" id="KAJ1729797.1"/>
    </source>
</evidence>
<sequence length="1205" mass="130737">MPTTLDFYWDLASLDDDKRVSAATQLIAALCRFQAEMPATDEIAATEEDLDRICAGDVSYGVRRLVKGLASPRDGARQGYSMALAELLARVPCISAKLVLDLLWASTESTRSMKGQEQRDMRFGRVFGMMALVQSGILTRKGTTAVEIRKMVMELAAIGSKKSYMREIAYTTLTAMVPVLGKLDATDELVAMFVAVALDKGTIETPDELLLAMRLRRAYPGHDWSAALPHWQGGHMLNAKNSARVASILCEVSADNTALFSSWHPQLHSVWDDILDLYFNKQRAYEVESLKPMEFDMLWDKAVENGLFAPGVSQFRRYWGFLLLERLLPYLSEENVPAMMTPNIVRTLSDNISLTGKSLLAKVGMRVAERLVEVCEGNTKVGLAVLTHLLNQKSTIQPAGPGKTSLRSMMANRIVAKLDSEALVGYVDYLQKVFLTPRRVRNKTGVADPSSAINVSDKSLERQRAWAIDQMIRVARFGQLPISDELTATVLRFIVAQAAFRTHGESEVAELAVVPVPPLSTTTREYCATALISLVGELSRHMPPTAGAADSDAGAGGAAAAGRLSTGSSRDGAAWPTSAVGALLDIAPRKGTVAVLRDFEETRAVLADMYKVLRAMEKEAAGLAPSAMPDALRVHALELLLGNLCVMAAFAPSAQTRAENLEAIPELSECYSRLHAEIAASGKTPKKRKTRAAAAASDDEPRPVEVLTDMLIGFLTKESNILRRLCEQVFVPFAGTLTASAMESITGVLQAREGDSDGVVATELDAADGMDIDEEDADGADEGSDVDMDGGDAAQMEAVDEELRRKIEEALGADAAAMDEASASGEEEVFDDEQMTVFDDKLAEIFRHKKEQKNAKRDLKITLVNFKLRVLDLADAFLTKQAESPLVIPLLAALLELARATRRDSRSKQIHDRTMAMLGARRARVPRGLDREQATRLLGVVHERARRAADKAEVRMLGSMAAFLSRALLDDAVAGEQAAVIEAVRELNVASMRDFMTHKASQIYVDFFRTTAEKLLEGQLEPLWRVAIEAAAYGHPLKAVNVYRQVQAFALIDTITASASRLAAGLTEPAQIAPFVGLTRELVAALQGALQATIAYAASEENTSAATGRLLLDSQRLREIIRHWLMIVRRCARCEPLQLAVASALVPSAAWSDALAALEASPKLSSPVIKKHCETLADLAQLASGKAPAGGKSSKAGKGQKTNKD</sequence>
<name>A0A9W8CXS2_9FUNG</name>
<dbReference type="GO" id="GO:0000182">
    <property type="term" value="F:rDNA binding"/>
    <property type="evidence" value="ECO:0007669"/>
    <property type="project" value="TreeGrafter"/>
</dbReference>
<evidence type="ECO:0000256" key="3">
    <source>
        <dbReference type="SAM" id="MobiDB-lite"/>
    </source>
</evidence>
<dbReference type="PANTHER" id="PTHR13213:SF2">
    <property type="entry name" value="MYB-BINDING PROTEIN 1A"/>
    <property type="match status" value="1"/>
</dbReference>
<evidence type="ECO:0000256" key="2">
    <source>
        <dbReference type="ARBA" id="ARBA00023242"/>
    </source>
</evidence>
<dbReference type="PANTHER" id="PTHR13213">
    <property type="entry name" value="MYB-BINDING PROTEIN 1A FAMILY MEMBER"/>
    <property type="match status" value="1"/>
</dbReference>
<dbReference type="Pfam" id="PF04931">
    <property type="entry name" value="DNA_pol_phi"/>
    <property type="match status" value="1"/>
</dbReference>
<protein>
    <submittedName>
        <fullName evidence="4">DNA-directed DNA polymerase</fullName>
        <ecNumber evidence="4">2.7.7.7</ecNumber>
    </submittedName>
</protein>
<dbReference type="GO" id="GO:0005730">
    <property type="term" value="C:nucleolus"/>
    <property type="evidence" value="ECO:0007669"/>
    <property type="project" value="InterPro"/>
</dbReference>
<dbReference type="Proteomes" id="UP001143981">
    <property type="component" value="Unassembled WGS sequence"/>
</dbReference>
<dbReference type="EMBL" id="JANBOI010000550">
    <property type="protein sequence ID" value="KAJ1729797.1"/>
    <property type="molecule type" value="Genomic_DNA"/>
</dbReference>
<comment type="subcellular location">
    <subcellularLocation>
        <location evidence="1">Nucleus</location>
    </subcellularLocation>
</comment>
<proteinExistence type="predicted"/>
<dbReference type="InterPro" id="IPR007015">
    <property type="entry name" value="DNA_pol_V/MYBBP1A"/>
</dbReference>
<dbReference type="GO" id="GO:0003887">
    <property type="term" value="F:DNA-directed DNA polymerase activity"/>
    <property type="evidence" value="ECO:0007669"/>
    <property type="project" value="UniProtKB-KW"/>
</dbReference>
<keyword evidence="2" id="KW-0539">Nucleus</keyword>
<comment type="caution">
    <text evidence="4">The sequence shown here is derived from an EMBL/GenBank/DDBJ whole genome shotgun (WGS) entry which is preliminary data.</text>
</comment>
<keyword evidence="4" id="KW-0808">Transferase</keyword>
<feature type="region of interest" description="Disordered" evidence="3">
    <location>
        <begin position="1184"/>
        <end position="1205"/>
    </location>
</feature>
<feature type="region of interest" description="Disordered" evidence="3">
    <location>
        <begin position="771"/>
        <end position="790"/>
    </location>
</feature>
<feature type="compositionally biased region" description="Low complexity" evidence="3">
    <location>
        <begin position="1184"/>
        <end position="1199"/>
    </location>
</feature>
<accession>A0A9W8CXS2</accession>
<keyword evidence="4" id="KW-0239">DNA-directed DNA polymerase</keyword>
<dbReference type="GO" id="GO:0006355">
    <property type="term" value="P:regulation of DNA-templated transcription"/>
    <property type="evidence" value="ECO:0007669"/>
    <property type="project" value="InterPro"/>
</dbReference>
<dbReference type="OrthoDB" id="342531at2759"/>
<evidence type="ECO:0000313" key="5">
    <source>
        <dbReference type="Proteomes" id="UP001143981"/>
    </source>
</evidence>
<gene>
    <name evidence="4" type="primary">POL5</name>
    <name evidence="4" type="ORF">LPJ61_003351</name>
</gene>
<evidence type="ECO:0000256" key="1">
    <source>
        <dbReference type="ARBA" id="ARBA00004123"/>
    </source>
</evidence>
<reference evidence="4" key="1">
    <citation type="submission" date="2022-07" db="EMBL/GenBank/DDBJ databases">
        <title>Phylogenomic reconstructions and comparative analyses of Kickxellomycotina fungi.</title>
        <authorList>
            <person name="Reynolds N.K."/>
            <person name="Stajich J.E."/>
            <person name="Barry K."/>
            <person name="Grigoriev I.V."/>
            <person name="Crous P."/>
            <person name="Smith M.E."/>
        </authorList>
    </citation>
    <scope>NUCLEOTIDE SEQUENCE</scope>
    <source>
        <strain evidence="4">BCRC 34381</strain>
    </source>
</reference>
<organism evidence="4 5">
    <name type="scientific">Coemansia biformis</name>
    <dbReference type="NCBI Taxonomy" id="1286918"/>
    <lineage>
        <taxon>Eukaryota</taxon>
        <taxon>Fungi</taxon>
        <taxon>Fungi incertae sedis</taxon>
        <taxon>Zoopagomycota</taxon>
        <taxon>Kickxellomycotina</taxon>
        <taxon>Kickxellomycetes</taxon>
        <taxon>Kickxellales</taxon>
        <taxon>Kickxellaceae</taxon>
        <taxon>Coemansia</taxon>
    </lineage>
</organism>
<dbReference type="AlphaFoldDB" id="A0A9W8CXS2"/>
<dbReference type="EC" id="2.7.7.7" evidence="4"/>